<name>A0AB33CH31_LACGS</name>
<accession>A0AB33CH31</accession>
<reference evidence="1 2" key="1">
    <citation type="submission" date="2017-05" db="EMBL/GenBank/DDBJ databases">
        <authorList>
            <person name="Oh N.-S."/>
        </authorList>
    </citation>
    <scope>NUCLEOTIDE SEQUENCE [LARGE SCALE GENOMIC DNA]</scope>
    <source>
        <strain evidence="1 2">4M13</strain>
    </source>
</reference>
<protein>
    <submittedName>
        <fullName evidence="1">Uncharacterized protein</fullName>
    </submittedName>
</protein>
<evidence type="ECO:0000313" key="2">
    <source>
        <dbReference type="Proteomes" id="UP000195798"/>
    </source>
</evidence>
<dbReference type="AlphaFoldDB" id="A0AB33CH31"/>
<proteinExistence type="predicted"/>
<organism evidence="1 2">
    <name type="scientific">Lactobacillus gasseri</name>
    <dbReference type="NCBI Taxonomy" id="1596"/>
    <lineage>
        <taxon>Bacteria</taxon>
        <taxon>Bacillati</taxon>
        <taxon>Bacillota</taxon>
        <taxon>Bacilli</taxon>
        <taxon>Lactobacillales</taxon>
        <taxon>Lactobacillaceae</taxon>
        <taxon>Lactobacillus</taxon>
    </lineage>
</organism>
<evidence type="ECO:0000313" key="1">
    <source>
        <dbReference type="EMBL" id="ART99210.1"/>
    </source>
</evidence>
<dbReference type="Proteomes" id="UP000195798">
    <property type="component" value="Chromosome"/>
</dbReference>
<dbReference type="RefSeq" id="WP_065169633.1">
    <property type="nucleotide sequence ID" value="NZ_CP021427.1"/>
</dbReference>
<dbReference type="EMBL" id="CP021427">
    <property type="protein sequence ID" value="ART99210.1"/>
    <property type="molecule type" value="Genomic_DNA"/>
</dbReference>
<sequence length="64" mass="7426">MFNRDFTPKQKAFLNEKFSHLEAVLTKQNINIHKEEKHKLKTKITHTVVGQLKPVGKSVLKEAK</sequence>
<gene>
    <name evidence="1" type="ORF">CCE30_10100</name>
</gene>